<keyword evidence="2" id="KW-1185">Reference proteome</keyword>
<evidence type="ECO:0000313" key="1">
    <source>
        <dbReference type="EMBL" id="PKY60751.1"/>
    </source>
</evidence>
<sequence length="64" mass="7851">MYFYKKNLVITSFELRFSAFKKNKIRYSNRLFDDKSEISSNKYNSQWKCPQKLEGDFLYYDISI</sequence>
<proteinExistence type="predicted"/>
<gene>
    <name evidence="1" type="ORF">RhiirA4_484825</name>
</gene>
<protein>
    <submittedName>
        <fullName evidence="1">Uncharacterized protein</fullName>
    </submittedName>
</protein>
<dbReference type="Proteomes" id="UP000234323">
    <property type="component" value="Unassembled WGS sequence"/>
</dbReference>
<accession>A0A2I1HPE1</accession>
<reference evidence="1 2" key="1">
    <citation type="submission" date="2015-10" db="EMBL/GenBank/DDBJ databases">
        <title>Genome analyses suggest a sexual origin of heterokaryosis in a supposedly ancient asexual fungus.</title>
        <authorList>
            <person name="Ropars J."/>
            <person name="Sedzielewska K."/>
            <person name="Noel J."/>
            <person name="Charron P."/>
            <person name="Farinelli L."/>
            <person name="Marton T."/>
            <person name="Kruger M."/>
            <person name="Pelin A."/>
            <person name="Brachmann A."/>
            <person name="Corradi N."/>
        </authorList>
    </citation>
    <scope>NUCLEOTIDE SEQUENCE [LARGE SCALE GENOMIC DNA]</scope>
    <source>
        <strain evidence="1 2">A4</strain>
    </source>
</reference>
<name>A0A2I1HPE1_9GLOM</name>
<dbReference type="AlphaFoldDB" id="A0A2I1HPE1"/>
<dbReference type="EMBL" id="LLXI01004564">
    <property type="protein sequence ID" value="PKY60751.1"/>
    <property type="molecule type" value="Genomic_DNA"/>
</dbReference>
<comment type="caution">
    <text evidence="1">The sequence shown here is derived from an EMBL/GenBank/DDBJ whole genome shotgun (WGS) entry which is preliminary data.</text>
</comment>
<organism evidence="1 2">
    <name type="scientific">Rhizophagus irregularis</name>
    <dbReference type="NCBI Taxonomy" id="588596"/>
    <lineage>
        <taxon>Eukaryota</taxon>
        <taxon>Fungi</taxon>
        <taxon>Fungi incertae sedis</taxon>
        <taxon>Mucoromycota</taxon>
        <taxon>Glomeromycotina</taxon>
        <taxon>Glomeromycetes</taxon>
        <taxon>Glomerales</taxon>
        <taxon>Glomeraceae</taxon>
        <taxon>Rhizophagus</taxon>
    </lineage>
</organism>
<evidence type="ECO:0000313" key="2">
    <source>
        <dbReference type="Proteomes" id="UP000234323"/>
    </source>
</evidence>